<dbReference type="Gene3D" id="1.10.10.10">
    <property type="entry name" value="Winged helix-like DNA-binding domain superfamily/Winged helix DNA-binding domain"/>
    <property type="match status" value="1"/>
</dbReference>
<dbReference type="RefSeq" id="WP_290361424.1">
    <property type="nucleotide sequence ID" value="NZ_JAUHHC010000007.1"/>
</dbReference>
<dbReference type="InterPro" id="IPR058852">
    <property type="entry name" value="HTH_77"/>
</dbReference>
<dbReference type="EMBL" id="JAUHHC010000007">
    <property type="protein sequence ID" value="MDN3923114.1"/>
    <property type="molecule type" value="Genomic_DNA"/>
</dbReference>
<dbReference type="InterPro" id="IPR027417">
    <property type="entry name" value="P-loop_NTPase"/>
</dbReference>
<gene>
    <name evidence="3" type="ORF">QWJ38_22735</name>
</gene>
<dbReference type="SUPFAM" id="SSF55073">
    <property type="entry name" value="Nucleotide cyclase"/>
    <property type="match status" value="1"/>
</dbReference>
<dbReference type="PANTHER" id="PTHR47691:SF3">
    <property type="entry name" value="HTH-TYPE TRANSCRIPTIONAL REGULATOR RV0890C-RELATED"/>
    <property type="match status" value="1"/>
</dbReference>
<name>A0ABT8DZY4_9BURK</name>
<feature type="domain" description="NB-ARC" evidence="1">
    <location>
        <begin position="222"/>
        <end position="320"/>
    </location>
</feature>
<proteinExistence type="predicted"/>
<dbReference type="Gene3D" id="3.40.50.300">
    <property type="entry name" value="P-loop containing nucleotide triphosphate hydrolases"/>
    <property type="match status" value="1"/>
</dbReference>
<dbReference type="InterPro" id="IPR019734">
    <property type="entry name" value="TPR_rpt"/>
</dbReference>
<evidence type="ECO:0000313" key="3">
    <source>
        <dbReference type="EMBL" id="MDN3923114.1"/>
    </source>
</evidence>
<evidence type="ECO:0000313" key="4">
    <source>
        <dbReference type="Proteomes" id="UP001228044"/>
    </source>
</evidence>
<dbReference type="SMART" id="SM00028">
    <property type="entry name" value="TPR"/>
    <property type="match status" value="5"/>
</dbReference>
<dbReference type="Gene3D" id="1.25.40.10">
    <property type="entry name" value="Tetratricopeptide repeat domain"/>
    <property type="match status" value="1"/>
</dbReference>
<dbReference type="PRINTS" id="PR00364">
    <property type="entry name" value="DISEASERSIST"/>
</dbReference>
<dbReference type="Pfam" id="PF00931">
    <property type="entry name" value="NB-ARC"/>
    <property type="match status" value="1"/>
</dbReference>
<dbReference type="InterPro" id="IPR011990">
    <property type="entry name" value="TPR-like_helical_dom_sf"/>
</dbReference>
<organism evidence="3 4">
    <name type="scientific">Roseateles violae</name>
    <dbReference type="NCBI Taxonomy" id="3058042"/>
    <lineage>
        <taxon>Bacteria</taxon>
        <taxon>Pseudomonadati</taxon>
        <taxon>Pseudomonadota</taxon>
        <taxon>Betaproteobacteria</taxon>
        <taxon>Burkholderiales</taxon>
        <taxon>Sphaerotilaceae</taxon>
        <taxon>Roseateles</taxon>
    </lineage>
</organism>
<reference evidence="3 4" key="1">
    <citation type="submission" date="2023-06" db="EMBL/GenBank/DDBJ databases">
        <title>Pelomonas sp. PFR6 16S ribosomal RNA gene Genome sequencing and assembly.</title>
        <authorList>
            <person name="Woo H."/>
        </authorList>
    </citation>
    <scope>NUCLEOTIDE SEQUENCE [LARGE SCALE GENOMIC DNA]</scope>
    <source>
        <strain evidence="3 4">PFR6</strain>
    </source>
</reference>
<evidence type="ECO:0000259" key="2">
    <source>
        <dbReference type="Pfam" id="PF25872"/>
    </source>
</evidence>
<dbReference type="Proteomes" id="UP001228044">
    <property type="component" value="Unassembled WGS sequence"/>
</dbReference>
<dbReference type="SUPFAM" id="SSF52540">
    <property type="entry name" value="P-loop containing nucleoside triphosphate hydrolases"/>
    <property type="match status" value="1"/>
</dbReference>
<dbReference type="InterPro" id="IPR001054">
    <property type="entry name" value="A/G_cyclase"/>
</dbReference>
<dbReference type="InterPro" id="IPR036388">
    <property type="entry name" value="WH-like_DNA-bd_sf"/>
</dbReference>
<dbReference type="InterPro" id="IPR002182">
    <property type="entry name" value="NB-ARC"/>
</dbReference>
<keyword evidence="4" id="KW-1185">Reference proteome</keyword>
<dbReference type="Pfam" id="PF25872">
    <property type="entry name" value="HTH_77"/>
    <property type="match status" value="1"/>
</dbReference>
<feature type="domain" description="Winged helix-turn-helix" evidence="2">
    <location>
        <begin position="472"/>
        <end position="548"/>
    </location>
</feature>
<dbReference type="CDD" id="cd07302">
    <property type="entry name" value="CHD"/>
    <property type="match status" value="1"/>
</dbReference>
<sequence length="942" mass="102291">MSELRALLLTDVVDSTHLSTLLGDQDMAALWAAHDRVARDLLPPHGGREIDKTDGMLLLFEQASQALAYARAYHQALEGLHIPLKARAGLHVGPVILRENEAADIARGAKPLEVEGLAKPTAARVMALAKGGQTLLSAAAVQALGELAGEERAQSHGHWQMKGVSEPLELFEVGAGPFSAPPDGEKSYRVARVGERWLPIKAVPNNLPPQATPFLGREREIDEVKRLLEGTRLVEGVRLVTLLGMGGLGKTRLSLQVAAELLGDFPDGAWFLDLAPIRDPALVLAETARLLQVQEEPGQPLLQTLTKQLQNRRLLLVMDNCEHLIEKCAELAHALLRAAPQLRIIASSRIALHVPGEQTYPVLPLPLPGREQSVAELGRLTAVRLFVERARAHKPDFELNEREAPAVAELVARLEGIPLALELAAARVRVLAVADINKRLQDRYKLLTGGSRQLQQRQQTLRALVDWSYELLQPSEQQLLQRLGIFVGGFELAAVEAICGEAPLDPLDVLDLLDSLVEKSLVMLDQQPGGATRYRMLETLRDYAREKLEASGELLLLTRHHLDHFFGLAKQLRDGLQGAQQAEWVERGEADLDNLRVALAAARSGAEGIDPFLAVKLPVALQGFWTMRGYLAEGRETVRAALAMPAIQATDMAHAHALYVGAALAITQGDPAEARRMLETCLALRRRLQDETGVAATLSTLSMALLSIGDAAAARAAEDEALQLFRKLGHRVGEAIALQHLGYIELRLGRPEAAAEQLRLGAALARELENLEVEGECELVLGEVAFGGGELASARQHLERALQLCREAGDKRDVARALASLGRCDLHEGQLPAARERLAEALRAFRAFEMREELLQSLDDHARLAEARGRPAIALALGAAAEQARVRAGLPRPAEAGKAQQQLEQRLSAQLGAVAAEAALQDGRAWTWIEALDRAQSLSAPG</sequence>
<evidence type="ECO:0000259" key="1">
    <source>
        <dbReference type="Pfam" id="PF00931"/>
    </source>
</evidence>
<dbReference type="InterPro" id="IPR029787">
    <property type="entry name" value="Nucleotide_cyclase"/>
</dbReference>
<dbReference type="Pfam" id="PF13424">
    <property type="entry name" value="TPR_12"/>
    <property type="match status" value="2"/>
</dbReference>
<dbReference type="PANTHER" id="PTHR47691">
    <property type="entry name" value="REGULATOR-RELATED"/>
    <property type="match status" value="1"/>
</dbReference>
<protein>
    <submittedName>
        <fullName evidence="3">Tetratricopeptide repeat protein</fullName>
    </submittedName>
</protein>
<dbReference type="SUPFAM" id="SSF48452">
    <property type="entry name" value="TPR-like"/>
    <property type="match status" value="1"/>
</dbReference>
<dbReference type="Gene3D" id="3.30.70.1230">
    <property type="entry name" value="Nucleotide cyclase"/>
    <property type="match status" value="1"/>
</dbReference>
<accession>A0ABT8DZY4</accession>
<comment type="caution">
    <text evidence="3">The sequence shown here is derived from an EMBL/GenBank/DDBJ whole genome shotgun (WGS) entry which is preliminary data.</text>
</comment>